<comment type="caution">
    <text evidence="3">The sequence shown here is derived from an EMBL/GenBank/DDBJ whole genome shotgun (WGS) entry which is preliminary data.</text>
</comment>
<dbReference type="GO" id="GO:0005996">
    <property type="term" value="P:monosaccharide metabolic process"/>
    <property type="evidence" value="ECO:0007669"/>
    <property type="project" value="InterPro"/>
</dbReference>
<dbReference type="PANTHER" id="PTHR36120:SF1">
    <property type="entry name" value="L-FUCOSE ISOMERASE C-TERMINAL DOMAIN-CONTAINING PROTEIN"/>
    <property type="match status" value="1"/>
</dbReference>
<organism evidence="3 4">
    <name type="scientific">Peribacillus simplex</name>
    <dbReference type="NCBI Taxonomy" id="1478"/>
    <lineage>
        <taxon>Bacteria</taxon>
        <taxon>Bacillati</taxon>
        <taxon>Bacillota</taxon>
        <taxon>Bacilli</taxon>
        <taxon>Bacillales</taxon>
        <taxon>Bacillaceae</taxon>
        <taxon>Peribacillus</taxon>
    </lineage>
</organism>
<evidence type="ECO:0000313" key="3">
    <source>
        <dbReference type="EMBL" id="KWW21381.1"/>
    </source>
</evidence>
<dbReference type="RefSeq" id="WP_061141729.1">
    <property type="nucleotide sequence ID" value="NZ_LNNH01000012.1"/>
</dbReference>
<dbReference type="InterPro" id="IPR004216">
    <property type="entry name" value="Fuc/Ara_isomerase_C"/>
</dbReference>
<keyword evidence="1" id="KW-0413">Isomerase</keyword>
<accession>A0A109N0R1</accession>
<evidence type="ECO:0000313" key="4">
    <source>
        <dbReference type="Proteomes" id="UP000064189"/>
    </source>
</evidence>
<keyword evidence="4" id="KW-1185">Reference proteome</keyword>
<keyword evidence="2" id="KW-0119">Carbohydrate metabolism</keyword>
<dbReference type="SUPFAM" id="SSF53743">
    <property type="entry name" value="FucI/AraA N-terminal and middle domains"/>
    <property type="match status" value="1"/>
</dbReference>
<dbReference type="GO" id="GO:0016861">
    <property type="term" value="F:intramolecular oxidoreductase activity, interconverting aldoses and ketoses"/>
    <property type="evidence" value="ECO:0007669"/>
    <property type="project" value="InterPro"/>
</dbReference>
<dbReference type="AlphaFoldDB" id="A0A109N0R1"/>
<evidence type="ECO:0000256" key="1">
    <source>
        <dbReference type="ARBA" id="ARBA00023235"/>
    </source>
</evidence>
<reference evidence="3 4" key="1">
    <citation type="submission" date="2015-11" db="EMBL/GenBank/DDBJ databases">
        <title>Genome Sequence of Bacillus simplex strain VanAntwerpen2.</title>
        <authorList>
            <person name="Couger M.B."/>
        </authorList>
    </citation>
    <scope>NUCLEOTIDE SEQUENCE [LARGE SCALE GENOMIC DNA]</scope>
    <source>
        <strain evidence="3 4">VanAntwerpen02</strain>
    </source>
</reference>
<gene>
    <name evidence="3" type="ORF">AS888_17520</name>
</gene>
<evidence type="ECO:0000256" key="2">
    <source>
        <dbReference type="ARBA" id="ARBA00023277"/>
    </source>
</evidence>
<sequence>MLNTVVLYLPIGRKTFDIEAAEIYRRQSMDWLEESCSHLVAPEQTVTSVEDLQDFLDSIKDVKVDTVLYQSVTFADGEFMVKVLEYFKQPVIVWSVREPSVGGRLRLNSLTGGNSTSNVLRNHQHPFAFVFGNPDEEDLRKRLLRQFNVMRVFKALSELKIGVVGEYPPGFFFSQANEGELQTALGVTLHKIDLQEAFVQCVELPEQAWIGEIERAERQVIGLNRNDETVTKFAQFSTYIKKHIQQQELDALAMRCWPDFFNELGAAPCSTLSQFTEDGMVTSCESDIHGSVSMYILRELAGGNAPYLGDLVHVDEKKNSVVFWHCGAGAYSLANPSTGATVGVHPNRKIGFAMDFGLKAGVVTIFRVSHTPEGYRFLVMKGNALDGEQPFSGTSVEVELKTDVTDTLYKLMHAGYEPHFALVYGDVTEHLIELGRMLQIETEIYV</sequence>
<dbReference type="Proteomes" id="UP000064189">
    <property type="component" value="Unassembled WGS sequence"/>
</dbReference>
<name>A0A109N0R1_9BACI</name>
<dbReference type="EMBL" id="LNNH01000012">
    <property type="protein sequence ID" value="KWW21381.1"/>
    <property type="molecule type" value="Genomic_DNA"/>
</dbReference>
<dbReference type="PANTHER" id="PTHR36120">
    <property type="entry name" value="FUCOSE ISOMERASE"/>
    <property type="match status" value="1"/>
</dbReference>
<proteinExistence type="predicted"/>
<dbReference type="SUPFAM" id="SSF50443">
    <property type="entry name" value="FucI/AraA C-terminal domain-like"/>
    <property type="match status" value="1"/>
</dbReference>
<evidence type="ECO:0008006" key="5">
    <source>
        <dbReference type="Google" id="ProtNLM"/>
    </source>
</evidence>
<protein>
    <recommendedName>
        <fullName evidence="5">L-fucose isomerase C-terminal domain-containing protein</fullName>
    </recommendedName>
</protein>
<dbReference type="InterPro" id="IPR009015">
    <property type="entry name" value="Fucose_isomerase_N/cen_sf"/>
</dbReference>
<dbReference type="GO" id="GO:0005737">
    <property type="term" value="C:cytoplasm"/>
    <property type="evidence" value="ECO:0007669"/>
    <property type="project" value="InterPro"/>
</dbReference>